<comment type="caution">
    <text evidence="4">The sequence shown here is derived from an EMBL/GenBank/DDBJ whole genome shotgun (WGS) entry which is preliminary data.</text>
</comment>
<dbReference type="RefSeq" id="WP_244874008.1">
    <property type="nucleotide sequence ID" value="NZ_CAJPVI010000033.1"/>
</dbReference>
<dbReference type="EMBL" id="CAJPVI010000033">
    <property type="protein sequence ID" value="CAG2155370.1"/>
    <property type="molecule type" value="Genomic_DNA"/>
</dbReference>
<dbReference type="InterPro" id="IPR050336">
    <property type="entry name" value="Chromosome_partition/occlusion"/>
</dbReference>
<evidence type="ECO:0000256" key="2">
    <source>
        <dbReference type="SAM" id="MobiDB-lite"/>
    </source>
</evidence>
<feature type="region of interest" description="Disordered" evidence="2">
    <location>
        <begin position="1"/>
        <end position="41"/>
    </location>
</feature>
<dbReference type="InterPro" id="IPR036086">
    <property type="entry name" value="ParB/Sulfiredoxin_sf"/>
</dbReference>
<organism evidence="4 5">
    <name type="scientific">Cupriavidus numazuensis</name>
    <dbReference type="NCBI Taxonomy" id="221992"/>
    <lineage>
        <taxon>Bacteria</taxon>
        <taxon>Pseudomonadati</taxon>
        <taxon>Pseudomonadota</taxon>
        <taxon>Betaproteobacteria</taxon>
        <taxon>Burkholderiales</taxon>
        <taxon>Burkholderiaceae</taxon>
        <taxon>Cupriavidus</taxon>
    </lineage>
</organism>
<name>A0ABM8TMU9_9BURK</name>
<dbReference type="Gene3D" id="3.90.1530.10">
    <property type="entry name" value="Conserved hypothetical protein from pyrococcus furiosus pfu- 392566-001, ParB domain"/>
    <property type="match status" value="1"/>
</dbReference>
<proteinExistence type="predicted"/>
<evidence type="ECO:0000256" key="1">
    <source>
        <dbReference type="SAM" id="Coils"/>
    </source>
</evidence>
<sequence length="348" mass="38639">MSRFKNRLFEKMTVPENDAAAVASNPPPTASAPEERRTSPGRVLDAQNRILEAENLRVEAETKLQGALARIQSLEAGGAGGTAIELPTGKLHEVPGRRRYMPPDKYAELRENLRHNPMVNPVVVLPRPDGEWDIWSGHHRWDIHIELGRPTIKCLVAAVESETEATDGAFFANLMQSDLTDFEKYVGIKRFHAGHPEFTQTEVAERSGLSKQQVSKLYAFDRLPAEALAMIEADKSIIGSDTVAELAKLAETGKTARVVEAVKLLAEKRLDQSQALKHARAVEAPKKAAAKPEAFKVRAGKSTWCDVRRVKNVMRIEFRTEEQASAAQEAIRMHLEKMAQDSTQNADH</sequence>
<gene>
    <name evidence="4" type="ORF">LMG26411_04913</name>
</gene>
<keyword evidence="1" id="KW-0175">Coiled coil</keyword>
<dbReference type="Proteomes" id="UP000672657">
    <property type="component" value="Unassembled WGS sequence"/>
</dbReference>
<dbReference type="CDD" id="cd16387">
    <property type="entry name" value="ParB_N_Srx"/>
    <property type="match status" value="1"/>
</dbReference>
<dbReference type="SUPFAM" id="SSF110849">
    <property type="entry name" value="ParB/Sulfiredoxin"/>
    <property type="match status" value="1"/>
</dbReference>
<feature type="domain" description="ParB-like N-terminal" evidence="3">
    <location>
        <begin position="84"/>
        <end position="174"/>
    </location>
</feature>
<accession>A0ABM8TMU9</accession>
<evidence type="ECO:0000313" key="5">
    <source>
        <dbReference type="Proteomes" id="UP000672657"/>
    </source>
</evidence>
<dbReference type="CDD" id="cd00093">
    <property type="entry name" value="HTH_XRE"/>
    <property type="match status" value="1"/>
</dbReference>
<evidence type="ECO:0000259" key="3">
    <source>
        <dbReference type="SMART" id="SM00470"/>
    </source>
</evidence>
<dbReference type="InterPro" id="IPR003115">
    <property type="entry name" value="ParB_N"/>
</dbReference>
<feature type="coiled-coil region" evidence="1">
    <location>
        <begin position="43"/>
        <end position="70"/>
    </location>
</feature>
<dbReference type="SMART" id="SM00470">
    <property type="entry name" value="ParB"/>
    <property type="match status" value="1"/>
</dbReference>
<dbReference type="PANTHER" id="PTHR33375:SF1">
    <property type="entry name" value="CHROMOSOME-PARTITIONING PROTEIN PARB-RELATED"/>
    <property type="match status" value="1"/>
</dbReference>
<dbReference type="SUPFAM" id="SSF109709">
    <property type="entry name" value="KorB DNA-binding domain-like"/>
    <property type="match status" value="1"/>
</dbReference>
<protein>
    <recommendedName>
        <fullName evidence="3">ParB-like N-terminal domain-containing protein</fullName>
    </recommendedName>
</protein>
<dbReference type="PANTHER" id="PTHR33375">
    <property type="entry name" value="CHROMOSOME-PARTITIONING PROTEIN PARB-RELATED"/>
    <property type="match status" value="1"/>
</dbReference>
<dbReference type="InterPro" id="IPR001387">
    <property type="entry name" value="Cro/C1-type_HTH"/>
</dbReference>
<dbReference type="Gene3D" id="1.10.10.2830">
    <property type="match status" value="1"/>
</dbReference>
<keyword evidence="5" id="KW-1185">Reference proteome</keyword>
<reference evidence="4 5" key="1">
    <citation type="submission" date="2021-03" db="EMBL/GenBank/DDBJ databases">
        <authorList>
            <person name="Peeters C."/>
        </authorList>
    </citation>
    <scope>NUCLEOTIDE SEQUENCE [LARGE SCALE GENOMIC DNA]</scope>
    <source>
        <strain evidence="4 5">LMG 26411</strain>
    </source>
</reference>
<evidence type="ECO:0000313" key="4">
    <source>
        <dbReference type="EMBL" id="CAG2155370.1"/>
    </source>
</evidence>
<dbReference type="Pfam" id="PF02195">
    <property type="entry name" value="ParB_N"/>
    <property type="match status" value="1"/>
</dbReference>